<evidence type="ECO:0000256" key="3">
    <source>
        <dbReference type="ARBA" id="ARBA00022679"/>
    </source>
</evidence>
<dbReference type="Pfam" id="PF04230">
    <property type="entry name" value="PS_pyruv_trans"/>
    <property type="match status" value="1"/>
</dbReference>
<evidence type="ECO:0000256" key="1">
    <source>
        <dbReference type="ARBA" id="ARBA00006739"/>
    </source>
</evidence>
<dbReference type="PANTHER" id="PTHR43685">
    <property type="entry name" value="GLYCOSYLTRANSFERASE"/>
    <property type="match status" value="1"/>
</dbReference>
<accession>A0A1V6LX93</accession>
<dbReference type="InterPro" id="IPR029063">
    <property type="entry name" value="SAM-dependent_MTases_sf"/>
</dbReference>
<name>A0A1V6LX93_9BACT</name>
<dbReference type="InterPro" id="IPR050834">
    <property type="entry name" value="Glycosyltransf_2"/>
</dbReference>
<feature type="domain" description="Methyltransferase FkbM" evidence="8">
    <location>
        <begin position="409"/>
        <end position="584"/>
    </location>
</feature>
<dbReference type="Pfam" id="PF14559">
    <property type="entry name" value="TPR_19"/>
    <property type="match status" value="1"/>
</dbReference>
<evidence type="ECO:0000313" key="10">
    <source>
        <dbReference type="Proteomes" id="UP000242219"/>
    </source>
</evidence>
<dbReference type="InterPro" id="IPR001173">
    <property type="entry name" value="Glyco_trans_2-like"/>
</dbReference>
<evidence type="ECO:0008006" key="11">
    <source>
        <dbReference type="Google" id="ProtNLM"/>
    </source>
</evidence>
<dbReference type="CDD" id="cd03801">
    <property type="entry name" value="GT4_PimA-like"/>
    <property type="match status" value="1"/>
</dbReference>
<dbReference type="EMBL" id="MJUW02000117">
    <property type="protein sequence ID" value="OQD44753.1"/>
    <property type="molecule type" value="Genomic_DNA"/>
</dbReference>
<keyword evidence="2" id="KW-0328">Glycosyltransferase</keyword>
<reference evidence="9 10" key="1">
    <citation type="journal article" date="2016" name="Genome Announc.">
        <title>Draft Genome Sequence of the Anaerobic Ammonium-Oxidizing Bacterium 'Candidatus Brocadia sp. 40'.</title>
        <authorList>
            <person name="Ali M."/>
            <person name="Haroon M.F."/>
            <person name="Narita Y."/>
            <person name="Zhang L."/>
            <person name="Rangel Shaw D."/>
            <person name="Okabe S."/>
            <person name="Saikaly P.E."/>
        </authorList>
    </citation>
    <scope>NUCLEOTIDE SEQUENCE [LARGE SCALE GENOMIC DNA]</scope>
    <source>
        <strain evidence="9 10">40</strain>
    </source>
</reference>
<dbReference type="RefSeq" id="WP_070068081.1">
    <property type="nucleotide sequence ID" value="NZ_MJUW02000117.1"/>
</dbReference>
<dbReference type="Pfam" id="PF00535">
    <property type="entry name" value="Glycos_transf_2"/>
    <property type="match status" value="2"/>
</dbReference>
<dbReference type="Gene3D" id="3.40.50.150">
    <property type="entry name" value="Vaccinia Virus protein VP39"/>
    <property type="match status" value="1"/>
</dbReference>
<protein>
    <recommendedName>
        <fullName evidence="11">FkbM family methyltransferase</fullName>
    </recommendedName>
</protein>
<dbReference type="GO" id="GO:0016757">
    <property type="term" value="F:glycosyltransferase activity"/>
    <property type="evidence" value="ECO:0007669"/>
    <property type="project" value="InterPro"/>
</dbReference>
<feature type="domain" description="Glycosyl transferase family 1" evidence="5">
    <location>
        <begin position="2473"/>
        <end position="2617"/>
    </location>
</feature>
<dbReference type="NCBIfam" id="TIGR01444">
    <property type="entry name" value="fkbM_fam"/>
    <property type="match status" value="1"/>
</dbReference>
<dbReference type="Gene3D" id="1.25.40.10">
    <property type="entry name" value="Tetratricopeptide repeat domain"/>
    <property type="match status" value="2"/>
</dbReference>
<dbReference type="Proteomes" id="UP000242219">
    <property type="component" value="Unassembled WGS sequence"/>
</dbReference>
<dbReference type="SUPFAM" id="SSF48452">
    <property type="entry name" value="TPR-like"/>
    <property type="match status" value="1"/>
</dbReference>
<gene>
    <name evidence="9" type="ORF">BIY37_12100</name>
</gene>
<dbReference type="SUPFAM" id="SSF53448">
    <property type="entry name" value="Nucleotide-diphospho-sugar transferases"/>
    <property type="match status" value="2"/>
</dbReference>
<organism evidence="9 10">
    <name type="scientific">Candidatus Brocadia sapporoensis</name>
    <dbReference type="NCBI Taxonomy" id="392547"/>
    <lineage>
        <taxon>Bacteria</taxon>
        <taxon>Pseudomonadati</taxon>
        <taxon>Planctomycetota</taxon>
        <taxon>Candidatus Brocadiia</taxon>
        <taxon>Candidatus Brocadiales</taxon>
        <taxon>Candidatus Brocadiaceae</taxon>
        <taxon>Candidatus Brocadia</taxon>
    </lineage>
</organism>
<evidence type="ECO:0000256" key="4">
    <source>
        <dbReference type="PROSITE-ProRule" id="PRU00339"/>
    </source>
</evidence>
<evidence type="ECO:0000256" key="2">
    <source>
        <dbReference type="ARBA" id="ARBA00022676"/>
    </source>
</evidence>
<evidence type="ECO:0000259" key="8">
    <source>
        <dbReference type="Pfam" id="PF05050"/>
    </source>
</evidence>
<dbReference type="Gene3D" id="3.40.50.2000">
    <property type="entry name" value="Glycogen Phosphorylase B"/>
    <property type="match status" value="4"/>
</dbReference>
<evidence type="ECO:0000259" key="5">
    <source>
        <dbReference type="Pfam" id="PF00534"/>
    </source>
</evidence>
<feature type="domain" description="Polysaccharide pyruvyl transferase" evidence="7">
    <location>
        <begin position="17"/>
        <end position="284"/>
    </location>
</feature>
<dbReference type="Gene3D" id="3.90.550.10">
    <property type="entry name" value="Spore Coat Polysaccharide Biosynthesis Protein SpsA, Chain A"/>
    <property type="match status" value="2"/>
</dbReference>
<dbReference type="InterPro" id="IPR019734">
    <property type="entry name" value="TPR_rpt"/>
</dbReference>
<evidence type="ECO:0000313" key="9">
    <source>
        <dbReference type="EMBL" id="OQD44753.1"/>
    </source>
</evidence>
<dbReference type="SMART" id="SM00028">
    <property type="entry name" value="TPR"/>
    <property type="match status" value="5"/>
</dbReference>
<dbReference type="InterPro" id="IPR001296">
    <property type="entry name" value="Glyco_trans_1"/>
</dbReference>
<dbReference type="PANTHER" id="PTHR43685:SF5">
    <property type="entry name" value="GLYCOSYLTRANSFERASE EPSE-RELATED"/>
    <property type="match status" value="1"/>
</dbReference>
<feature type="domain" description="Glycosyltransferase 2-like" evidence="6">
    <location>
        <begin position="1524"/>
        <end position="1655"/>
    </location>
</feature>
<dbReference type="Pfam" id="PF00534">
    <property type="entry name" value="Glycos_transf_1"/>
    <property type="match status" value="1"/>
</dbReference>
<dbReference type="InterPro" id="IPR029044">
    <property type="entry name" value="Nucleotide-diphossugar_trans"/>
</dbReference>
<dbReference type="InterPro" id="IPR002201">
    <property type="entry name" value="Glyco_trans_9"/>
</dbReference>
<comment type="caution">
    <text evidence="9">The sequence shown here is derived from an EMBL/GenBank/DDBJ whole genome shotgun (WGS) entry which is preliminary data.</text>
</comment>
<keyword evidence="3" id="KW-0808">Transferase</keyword>
<evidence type="ECO:0000259" key="7">
    <source>
        <dbReference type="Pfam" id="PF04230"/>
    </source>
</evidence>
<evidence type="ECO:0000259" key="6">
    <source>
        <dbReference type="Pfam" id="PF00535"/>
    </source>
</evidence>
<dbReference type="InterPro" id="IPR006342">
    <property type="entry name" value="FkbM_mtfrase"/>
</dbReference>
<keyword evidence="10" id="KW-1185">Reference proteome</keyword>
<keyword evidence="4" id="KW-0802">TPR repeat</keyword>
<feature type="domain" description="Glycosyltransferase 2-like" evidence="6">
    <location>
        <begin position="2027"/>
        <end position="2190"/>
    </location>
</feature>
<dbReference type="PROSITE" id="PS50005">
    <property type="entry name" value="TPR"/>
    <property type="match status" value="1"/>
</dbReference>
<dbReference type="InterPro" id="IPR007345">
    <property type="entry name" value="Polysacch_pyruvyl_Trfase"/>
</dbReference>
<dbReference type="CDD" id="cd00761">
    <property type="entry name" value="Glyco_tranf_GTA_type"/>
    <property type="match status" value="1"/>
</dbReference>
<dbReference type="SUPFAM" id="SSF53335">
    <property type="entry name" value="S-adenosyl-L-methionine-dependent methyltransferases"/>
    <property type="match status" value="2"/>
</dbReference>
<dbReference type="SUPFAM" id="SSF53756">
    <property type="entry name" value="UDP-Glycosyltransferase/glycogen phosphorylase"/>
    <property type="match status" value="2"/>
</dbReference>
<sequence length="2723" mass="311424">MKEITKNIVISGTSFWNPGDDFERDGTINILKRLFGESIINLLFYNFNADYFPSSKFRGISNTVAKGDIGKYCHSVDAVVVVGLSAGLEIKDLYNWVIANSLQDRVYLIGGGYENDYVEKYINEEPEATIFKNAKVIIGRTKKTPKFISNLNLPYYHINCPSILSVDKVKIVPPDKTIEKIVFSIQLPHEIGITNQCCDKSMHELALCILRELSRKYVVEVIAHHKTEYFHFLDLLKGYDIPVIFSSFYQDLFEIYSRYDLVVTTRLHSSLFANGHGIPGVIINDTDRHTHTLEGFPHSVWVNNIDKFYQALDAISEISLHKIAQDADEFKKSVLQQYTLILSKAFGINGIKGDNSIEIDSKTNDLSSCTASKQLNSTDNSNDDYQFDSELSEQILVRNIVKKGMVVFDVGANIGKYTKLFSLLVGEKGKVYAFEPSQNSFNIISSALNKSRCSNVNLFLKAVYSKNTKVILNEFPDLYCSWNSLGKPRMVDPKNEKEFVPIIKSVEVEAITLDSFCKENHISRIDYLKLDVEGAEVFALEGALELLKNKAIRYLQFEISQKMLEGLSTKAQYVFDLLIANGYECHTIFKDGTIGDKVTDSNSFYENYIAFPMNHLESEHNNSSNMSINFFTIVLNGEPFIRHHIEVFRQLPFKWHWHIVEGVADLKHDTAWSLQFGGRITDEIHQNGLSNDGTTEYLNELKEQYSENITIYRKPNGVFWDGKLEMINAPLLNINEECLLWQVDADELWTMEQICTMRSLFLQHPDKTSAYFLCHFFVGENLVITTRDTYGNNTSYEWLRTWKFQPGFRWSSHEPPRLCQQTRDGQLIDVATKNPFMHKETEAQNIIFQHYAYTLEKQLRFKEVYYGYRNAVEQWKELQRESSFPVALNNYFTWVKDSAQVNTVQSQNIHPIAQRSIGGQWHFKKNNTATTEVQNVLWIRTDSIGDNVLASSMLPYIHEKYNNANITVVCQEHIAELYESCPFVFDVIRYNKSLAYENEQYRADILRKLKSVNADHALNSVYSREPLTDVFTLGSGAKERLAFNGNLCNISGELRDEHNKYYTHILPDNQESKLELDRHKDFLKGIGIEVPTLQPTVWLTSADEQFADSYFSNHDLQPEKTIAIFAGAQCDERLYQHYGKALSQICKENQFTVLAFGTDRDHTINQQNLNDIGSKTINLSGKTTLRQTAALLKRCILAVGAETGTAHISCAVGIKNVILLGGGHFGRFMPYSPLTSVVCLPLECYGCNWKCKYQTEYCIKGVNPEVMTKAVEQTLMNRSKKPRMFVQNSTLWNPQIDQPKWRLFSNFIDAESVETAMVSDILFCKETSHDMPVRDLQQSVDISNHQAKQALINGKTQEAKELLSKILSQSPNNIKALNNLAVTEIMQENWRSAEEILAKVLHIDPQNEVAHQNVKYLGDRVTHSKSLSKAENLIQLGEYAQARELLENILKIDDKQCNALNSLAVISILENNFNSARYFLETVLSTDNTNVIAKENLKYLDQLQESGTSSVSKTIESTGTIDVSIIIATKNRARLLDEMLTSLAKATRGVQYEVIVIEGNSSDNTLEILRKHNIRQIYNEKACLGEGRHSWPQLYNYGFSKAKGIWGMYASDDIAFHEDCISKAVEHLNRQNPEVAGGIFFYKNISAEPGWEKYGIDYTYGQKLLMNYGLLRLEDLRGVCGLNEDYKFYCADGDICLKLYEKGKVLIPLPQSLVIHNNILDEQKKSNLNDSVLDIKLYQDKWKHFVATKIPEPRRMYLEESNADVINLANTDMSSDRVEARRRMALSPGVNTLDQLRKEGVLAGGQPVRLHLGCGERNLKGYINIDYPVFEHTVQIQSGAEAYSDITTLCFPNQTVEEIRLHHVFEHFDRPTALALLCNWNQWLKVGGSLFIETPDFELSVALLASLQCSSKQKQEVIRHIFGSHEAEWAVHKDGWYKDKFQEVLDKLGFDDIEYNFAQWQMTRNIIVQAKKKRVVDFSELQQNAKNLLRNSMIDESGSEERLWQVMCSKLDKVLIKANDDTAPKVSIFMPVYNGAKYLTETLDSILAQTFRDFEIVIADDGSTDKSLEIANTYSSREKRIRVLALMHNGEVKTRNEAIKHTNPNSKYLLNHDSDDISLPIKLEKLVECLETHPEIAIVGCFAEYFDDTGNTRGQPPIEWQSWRIRETFGDVNSMINSAALIRREVFHKIGGYREEYRSVDDYDFFARALIAGFELANVPEVLHRIRLHSESIGNTRMKTQKMLAKKIQQYYITEEQKNTKQSLPQVLVSRPHKKPSILHTVEFYYPHTGGAQTVVQQISERLVSRGYRVTVATAKLDCRNTRELNGVHIEEFSVKGSFGNGIWGNDVGRYKDFLRSHPSDIMMNYAAQQWATDLAFEAVQSVRKPKVNIIAPCGYSALSDSRTIRWPQFADYFNCMIPAVLPQYDASIYHSSCYQDYEYARNHGFVNSLVIPNGVDEEEFTKPPLVKFREKYLVNTPFYGLCVANYYVEKGHDRVIECVRLMNRNDFTMVFIGKGGDQISNLKAQSQGMNIQFHVDVPREDILAAFHEADIFLFGSYREASPLVIIEAKASKTPFVSTDCGNVREWKGGIVCKPDEMAVNANKILDDECFRKQLVREGWQEWKEKLTWESIIDKYENLYLQLYHGKTGTQENDISDNLWKRKLFDIQRQIEANYADSTHYLHAAEILLKNGEVSEAKKYIEDALELDGNNPTLNDVYQQLSK</sequence>
<dbReference type="CDD" id="cd03789">
    <property type="entry name" value="GT9_LPS_heptosyltransferase"/>
    <property type="match status" value="1"/>
</dbReference>
<feature type="repeat" description="TPR" evidence="4">
    <location>
        <begin position="2678"/>
        <end position="2711"/>
    </location>
</feature>
<dbReference type="InterPro" id="IPR011990">
    <property type="entry name" value="TPR-like_helical_dom_sf"/>
</dbReference>
<proteinExistence type="inferred from homology"/>
<dbReference type="Pfam" id="PF05050">
    <property type="entry name" value="Methyltransf_21"/>
    <property type="match status" value="1"/>
</dbReference>
<comment type="similarity">
    <text evidence="1">Belongs to the glycosyltransferase 2 family.</text>
</comment>
<dbReference type="Pfam" id="PF01075">
    <property type="entry name" value="Glyco_transf_9"/>
    <property type="match status" value="1"/>
</dbReference>